<protein>
    <submittedName>
        <fullName evidence="2">Uncharacterized protein</fullName>
    </submittedName>
</protein>
<organism evidence="2 3">
    <name type="scientific">Amanita muscaria (strain Koide BX008)</name>
    <dbReference type="NCBI Taxonomy" id="946122"/>
    <lineage>
        <taxon>Eukaryota</taxon>
        <taxon>Fungi</taxon>
        <taxon>Dikarya</taxon>
        <taxon>Basidiomycota</taxon>
        <taxon>Agaricomycotina</taxon>
        <taxon>Agaricomycetes</taxon>
        <taxon>Agaricomycetidae</taxon>
        <taxon>Agaricales</taxon>
        <taxon>Pluteineae</taxon>
        <taxon>Amanitaceae</taxon>
        <taxon>Amanita</taxon>
    </lineage>
</organism>
<feature type="region of interest" description="Disordered" evidence="1">
    <location>
        <begin position="231"/>
        <end position="253"/>
    </location>
</feature>
<evidence type="ECO:0000256" key="1">
    <source>
        <dbReference type="SAM" id="MobiDB-lite"/>
    </source>
</evidence>
<evidence type="ECO:0000313" key="2">
    <source>
        <dbReference type="EMBL" id="KIL57226.1"/>
    </source>
</evidence>
<reference evidence="2 3" key="1">
    <citation type="submission" date="2014-04" db="EMBL/GenBank/DDBJ databases">
        <title>Evolutionary Origins and Diversification of the Mycorrhizal Mutualists.</title>
        <authorList>
            <consortium name="DOE Joint Genome Institute"/>
            <consortium name="Mycorrhizal Genomics Consortium"/>
            <person name="Kohler A."/>
            <person name="Kuo A."/>
            <person name="Nagy L.G."/>
            <person name="Floudas D."/>
            <person name="Copeland A."/>
            <person name="Barry K.W."/>
            <person name="Cichocki N."/>
            <person name="Veneault-Fourrey C."/>
            <person name="LaButti K."/>
            <person name="Lindquist E.A."/>
            <person name="Lipzen A."/>
            <person name="Lundell T."/>
            <person name="Morin E."/>
            <person name="Murat C."/>
            <person name="Riley R."/>
            <person name="Ohm R."/>
            <person name="Sun H."/>
            <person name="Tunlid A."/>
            <person name="Henrissat B."/>
            <person name="Grigoriev I.V."/>
            <person name="Hibbett D.S."/>
            <person name="Martin F."/>
        </authorList>
    </citation>
    <scope>NUCLEOTIDE SEQUENCE [LARGE SCALE GENOMIC DNA]</scope>
    <source>
        <strain evidence="2 3">Koide BX008</strain>
    </source>
</reference>
<dbReference type="Proteomes" id="UP000054549">
    <property type="component" value="Unassembled WGS sequence"/>
</dbReference>
<gene>
    <name evidence="2" type="ORF">M378DRAFT_16380</name>
</gene>
<dbReference type="EMBL" id="KN818377">
    <property type="protein sequence ID" value="KIL57226.1"/>
    <property type="molecule type" value="Genomic_DNA"/>
</dbReference>
<feature type="compositionally biased region" description="Basic and acidic residues" evidence="1">
    <location>
        <begin position="237"/>
        <end position="247"/>
    </location>
</feature>
<dbReference type="HOGENOM" id="CLU_1098264_0_0_1"/>
<dbReference type="STRING" id="946122.A0A0C2WKL7"/>
<dbReference type="OrthoDB" id="2683861at2759"/>
<accession>A0A0C2WKL7</accession>
<name>A0A0C2WKL7_AMAMK</name>
<sequence>MPSAGHGLGPLFRTFVHVKRQERQECQEDHSGQTPSRGDPNSDGLAVQSGTNREPATRRPRRQPTAPKETGPLALRNEESALTEWLKNSYNCLLDGEEDSESVWSACIKKWLEFEKGLPLANLSSGRLPATKQRPRELSQWLARRDFSKLPQIANISIYVESLNSWWADLQVARSKGQADDSLQHLRKGGPNGIVTLMFGLRWWQLNMDQQNSIQWNAMVEQVREMLENFVRNPAKRKSDSQSDKGNTKRRKL</sequence>
<feature type="compositionally biased region" description="Basic and acidic residues" evidence="1">
    <location>
        <begin position="21"/>
        <end position="31"/>
    </location>
</feature>
<proteinExistence type="predicted"/>
<feature type="region of interest" description="Disordered" evidence="1">
    <location>
        <begin position="21"/>
        <end position="74"/>
    </location>
</feature>
<keyword evidence="3" id="KW-1185">Reference proteome</keyword>
<dbReference type="InParanoid" id="A0A0C2WKL7"/>
<evidence type="ECO:0000313" key="3">
    <source>
        <dbReference type="Proteomes" id="UP000054549"/>
    </source>
</evidence>
<dbReference type="AlphaFoldDB" id="A0A0C2WKL7"/>